<reference evidence="1 2" key="1">
    <citation type="submission" date="2018-06" db="EMBL/GenBank/DDBJ databases">
        <authorList>
            <consortium name="Pathogen Informatics"/>
            <person name="Doyle S."/>
        </authorList>
    </citation>
    <scope>NUCLEOTIDE SEQUENCE [LARGE SCALE GENOMIC DNA]</scope>
    <source>
        <strain evidence="1 2">NCTC4824</strain>
    </source>
</reference>
<dbReference type="InterPro" id="IPR009776">
    <property type="entry name" value="Spore_0_M"/>
</dbReference>
<dbReference type="AlphaFoldDB" id="A0A2X4VLJ6"/>
<dbReference type="STRING" id="1348624.GCA_001591545_02591"/>
<evidence type="ECO:0000313" key="2">
    <source>
        <dbReference type="Proteomes" id="UP000249134"/>
    </source>
</evidence>
<accession>A0A2X4VLJ6</accession>
<organism evidence="1 2">
    <name type="scientific">Lederbergia lenta</name>
    <name type="common">Bacillus lentus</name>
    <dbReference type="NCBI Taxonomy" id="1467"/>
    <lineage>
        <taxon>Bacteria</taxon>
        <taxon>Bacillati</taxon>
        <taxon>Bacillota</taxon>
        <taxon>Bacilli</taxon>
        <taxon>Bacillales</taxon>
        <taxon>Bacillaceae</taxon>
        <taxon>Lederbergia</taxon>
    </lineage>
</organism>
<keyword evidence="2" id="KW-1185">Reference proteome</keyword>
<dbReference type="KEGG" id="blen:NCTC4824_00620"/>
<dbReference type="RefSeq" id="WP_066142585.1">
    <property type="nucleotide sequence ID" value="NZ_CBCSGM010000002.1"/>
</dbReference>
<gene>
    <name evidence="1" type="primary">spo0M</name>
    <name evidence="1" type="ORF">NCTC4824_00620</name>
</gene>
<dbReference type="Proteomes" id="UP000249134">
    <property type="component" value="Chromosome 1"/>
</dbReference>
<dbReference type="Pfam" id="PF07070">
    <property type="entry name" value="Spo0M"/>
    <property type="match status" value="1"/>
</dbReference>
<sequence>MLLRKYMSLLGIGSAQIDLALPKESYTAGEIIKGFFVIKGGTIDQKAKRIECDLVMTERSTGLEKIVATTTILSSKIIQSEKEYKISFTFKIPDTIQVSTEDISYHFKTRLSFNEGTASKDLDIIHII</sequence>
<evidence type="ECO:0000313" key="1">
    <source>
        <dbReference type="EMBL" id="SQI53017.1"/>
    </source>
</evidence>
<dbReference type="EMBL" id="LS483476">
    <property type="protein sequence ID" value="SQI53017.1"/>
    <property type="molecule type" value="Genomic_DNA"/>
</dbReference>
<protein>
    <submittedName>
        <fullName evidence="1">Sporulation-control protein Spo0M</fullName>
    </submittedName>
</protein>
<name>A0A2X4VLJ6_LEDLE</name>
<proteinExistence type="predicted"/>